<dbReference type="RefSeq" id="WP_266279236.1">
    <property type="nucleotide sequence ID" value="NZ_JAPKNF010000001.1"/>
</dbReference>
<keyword evidence="7" id="KW-1185">Reference proteome</keyword>
<evidence type="ECO:0000256" key="1">
    <source>
        <dbReference type="ARBA" id="ARBA00004196"/>
    </source>
</evidence>
<dbReference type="PANTHER" id="PTHR46847">
    <property type="entry name" value="D-ALLOSE-BINDING PERIPLASMIC PROTEIN-RELATED"/>
    <property type="match status" value="1"/>
</dbReference>
<evidence type="ECO:0000256" key="2">
    <source>
        <dbReference type="ARBA" id="ARBA00007639"/>
    </source>
</evidence>
<dbReference type="Gene3D" id="3.40.50.2300">
    <property type="match status" value="2"/>
</dbReference>
<feature type="domain" description="HTH iclR-type" evidence="4">
    <location>
        <begin position="8"/>
        <end position="54"/>
    </location>
</feature>
<sequence length="455" mass="48973">MSSQRNGVDAAMDLMAALVKHGRGSGVELAAQLGVPRASFYRLTRLMERYGIVRCGRDGIAPGTLARTMLKAHKVAQENEEKRQRALFGEHAPALPGALPAEPPPLARPARIKRRRRFRIGFANRGLTNAWQVALVHSIEFAASRHFEDLDAVTVMHANDDARLQEEQIRQMVADGADGVLVSAVSPRRLAPLTEELIAAGKPVVLVDRGGVPDMACTSFVTSNNCAIGQVTAEWLAHRIKGRGRVLMLWGHVDAEASQSRDAAARRVLSSYPDIQVVTTDATNFDRDAAYVATAAAIERFGSGIAGVWCDSGLNSVGSIAAFLDAKFDVGRIPPHTGGDINLSYKLAVGSRVPLASVDYPPAMGIRAFSVLMAALRGAAVPAYLDVWSRLVATRGGNVPDGHVVWADQRVRWDMPDDLVFGTGLGPTYTPEAFRVNYPGNLRNRSAASRQDVGA</sequence>
<evidence type="ECO:0000256" key="3">
    <source>
        <dbReference type="ARBA" id="ARBA00022729"/>
    </source>
</evidence>
<dbReference type="Pfam" id="PF13407">
    <property type="entry name" value="Peripla_BP_4"/>
    <property type="match status" value="1"/>
</dbReference>
<dbReference type="EMBL" id="JAUSWJ010000001">
    <property type="protein sequence ID" value="MDQ0516723.1"/>
    <property type="molecule type" value="Genomic_DNA"/>
</dbReference>
<evidence type="ECO:0000313" key="6">
    <source>
        <dbReference type="EMBL" id="MDQ0516723.1"/>
    </source>
</evidence>
<name>A0ABU0M718_9HYPH</name>
<dbReference type="Proteomes" id="UP001223743">
    <property type="component" value="Unassembled WGS sequence"/>
</dbReference>
<keyword evidence="3" id="KW-0732">Signal</keyword>
<proteinExistence type="inferred from homology"/>
<evidence type="ECO:0000259" key="4">
    <source>
        <dbReference type="Pfam" id="PF09339"/>
    </source>
</evidence>
<comment type="caution">
    <text evidence="6">The sequence shown here is derived from an EMBL/GenBank/DDBJ whole genome shotgun (WGS) entry which is preliminary data.</text>
</comment>
<dbReference type="PANTHER" id="PTHR46847:SF1">
    <property type="entry name" value="D-ALLOSE-BINDING PERIPLASMIC PROTEIN-RELATED"/>
    <property type="match status" value="1"/>
</dbReference>
<comment type="subcellular location">
    <subcellularLocation>
        <location evidence="1">Cell envelope</location>
    </subcellularLocation>
</comment>
<dbReference type="Pfam" id="PF09339">
    <property type="entry name" value="HTH_IclR"/>
    <property type="match status" value="1"/>
</dbReference>
<dbReference type="Gene3D" id="1.10.10.10">
    <property type="entry name" value="Winged helix-like DNA-binding domain superfamily/Winged helix DNA-binding domain"/>
    <property type="match status" value="1"/>
</dbReference>
<keyword evidence="6" id="KW-0813">Transport</keyword>
<gene>
    <name evidence="6" type="ORF">QO015_002336</name>
</gene>
<reference evidence="6 7" key="1">
    <citation type="submission" date="2023-07" db="EMBL/GenBank/DDBJ databases">
        <title>Genomic Encyclopedia of Type Strains, Phase IV (KMG-IV): sequencing the most valuable type-strain genomes for metagenomic binning, comparative biology and taxonomic classification.</title>
        <authorList>
            <person name="Goeker M."/>
        </authorList>
    </citation>
    <scope>NUCLEOTIDE SEQUENCE [LARGE SCALE GENOMIC DNA]</scope>
    <source>
        <strain evidence="6 7">B1-1</strain>
    </source>
</reference>
<accession>A0ABU0M718</accession>
<evidence type="ECO:0000313" key="7">
    <source>
        <dbReference type="Proteomes" id="UP001223743"/>
    </source>
</evidence>
<keyword evidence="6" id="KW-0762">Sugar transport</keyword>
<dbReference type="InterPro" id="IPR028082">
    <property type="entry name" value="Peripla_BP_I"/>
</dbReference>
<dbReference type="InterPro" id="IPR036388">
    <property type="entry name" value="WH-like_DNA-bd_sf"/>
</dbReference>
<comment type="similarity">
    <text evidence="2">Belongs to the bacterial solute-binding protein 2 family.</text>
</comment>
<protein>
    <submittedName>
        <fullName evidence="6">ABC-type sugar transport system substrate-binding protein</fullName>
    </submittedName>
</protein>
<dbReference type="InterPro" id="IPR005471">
    <property type="entry name" value="Tscrpt_reg_IclR_N"/>
</dbReference>
<dbReference type="SUPFAM" id="SSF53822">
    <property type="entry name" value="Periplasmic binding protein-like I"/>
    <property type="match status" value="1"/>
</dbReference>
<organism evidence="6 7">
    <name type="scientific">Kaistia geumhonensis</name>
    <dbReference type="NCBI Taxonomy" id="410839"/>
    <lineage>
        <taxon>Bacteria</taxon>
        <taxon>Pseudomonadati</taxon>
        <taxon>Pseudomonadota</taxon>
        <taxon>Alphaproteobacteria</taxon>
        <taxon>Hyphomicrobiales</taxon>
        <taxon>Kaistiaceae</taxon>
        <taxon>Kaistia</taxon>
    </lineage>
</organism>
<feature type="domain" description="Periplasmic binding protein" evidence="5">
    <location>
        <begin position="120"/>
        <end position="379"/>
    </location>
</feature>
<evidence type="ECO:0000259" key="5">
    <source>
        <dbReference type="Pfam" id="PF13407"/>
    </source>
</evidence>
<dbReference type="InterPro" id="IPR025997">
    <property type="entry name" value="SBP_2_dom"/>
</dbReference>